<sequence>MTMIFYEVLKLYPTVPILSRTIHKKTKVRKLVLLPGVELLLPVMSIHRDCEIWDENATEFKPGRFSEGITKATKSPGTFLPFGGGPVPALDKTLRWWKQE</sequence>
<organism evidence="1 2">
    <name type="scientific">Camellia lanceoleosa</name>
    <dbReference type="NCBI Taxonomy" id="1840588"/>
    <lineage>
        <taxon>Eukaryota</taxon>
        <taxon>Viridiplantae</taxon>
        <taxon>Streptophyta</taxon>
        <taxon>Embryophyta</taxon>
        <taxon>Tracheophyta</taxon>
        <taxon>Spermatophyta</taxon>
        <taxon>Magnoliopsida</taxon>
        <taxon>eudicotyledons</taxon>
        <taxon>Gunneridae</taxon>
        <taxon>Pentapetalae</taxon>
        <taxon>asterids</taxon>
        <taxon>Ericales</taxon>
        <taxon>Theaceae</taxon>
        <taxon>Camellia</taxon>
    </lineage>
</organism>
<gene>
    <name evidence="1" type="ORF">LOK49_LG07G02970</name>
</gene>
<evidence type="ECO:0000313" key="1">
    <source>
        <dbReference type="EMBL" id="KAI8007932.1"/>
    </source>
</evidence>
<dbReference type="EMBL" id="CM045764">
    <property type="protein sequence ID" value="KAI8007932.1"/>
    <property type="molecule type" value="Genomic_DNA"/>
</dbReference>
<accession>A0ACC0H5B8</accession>
<comment type="caution">
    <text evidence="1">The sequence shown here is derived from an EMBL/GenBank/DDBJ whole genome shotgun (WGS) entry which is preliminary data.</text>
</comment>
<keyword evidence="2" id="KW-1185">Reference proteome</keyword>
<dbReference type="Proteomes" id="UP001060215">
    <property type="component" value="Chromosome 7"/>
</dbReference>
<proteinExistence type="predicted"/>
<reference evidence="1 2" key="1">
    <citation type="journal article" date="2022" name="Plant J.">
        <title>Chromosome-level genome of Camellia lanceoleosa provides a valuable resource for understanding genome evolution and self-incompatibility.</title>
        <authorList>
            <person name="Gong W."/>
            <person name="Xiao S."/>
            <person name="Wang L."/>
            <person name="Liao Z."/>
            <person name="Chang Y."/>
            <person name="Mo W."/>
            <person name="Hu G."/>
            <person name="Li W."/>
            <person name="Zhao G."/>
            <person name="Zhu H."/>
            <person name="Hu X."/>
            <person name="Ji K."/>
            <person name="Xiang X."/>
            <person name="Song Q."/>
            <person name="Yuan D."/>
            <person name="Jin S."/>
            <person name="Zhang L."/>
        </authorList>
    </citation>
    <scope>NUCLEOTIDE SEQUENCE [LARGE SCALE GENOMIC DNA]</scope>
    <source>
        <strain evidence="1">SQ_2022a</strain>
    </source>
</reference>
<protein>
    <submittedName>
        <fullName evidence="1">Cytochrome P450 72A14</fullName>
    </submittedName>
</protein>
<name>A0ACC0H5B8_9ERIC</name>
<evidence type="ECO:0000313" key="2">
    <source>
        <dbReference type="Proteomes" id="UP001060215"/>
    </source>
</evidence>